<feature type="transmembrane region" description="Helical" evidence="10">
    <location>
        <begin position="113"/>
        <end position="138"/>
    </location>
</feature>
<evidence type="ECO:0000256" key="8">
    <source>
        <dbReference type="ARBA" id="ARBA00023224"/>
    </source>
</evidence>
<sequence length="299" mass="34175">MDTDLDFFDLLGVIKGRQLYDGHYWSCKMLGSVCVVVCIGSLLNIGAISINRYTFIVHNATYGKIYTKFSTAMMCIVVWMLAYLIDMPAHLRWSDHGFDMKTDKCLWDRTKNWYYTVFAIVVGIMFPLSVIVFFYSMIFRHINAAKKRLTANSKGDGTSLYAAMKQAKMMFIIFVCFSSCWMPYSLLLLLDRYDSYPVWAHLSCSMIAHMHASINFIIYGVSNKKIRAGYVRFIYRNLVCCVFRQDGDDSLDDGATVVQSTNQTKPEDQGGCCFRPRRSIVVHPEGETVYTLDGTIQKG</sequence>
<dbReference type="InterPro" id="IPR017452">
    <property type="entry name" value="GPCR_Rhodpsn_7TM"/>
</dbReference>
<dbReference type="SUPFAM" id="SSF81321">
    <property type="entry name" value="Family A G protein-coupled receptor-like"/>
    <property type="match status" value="1"/>
</dbReference>
<keyword evidence="8 9" id="KW-0807">Transducer</keyword>
<evidence type="ECO:0000256" key="2">
    <source>
        <dbReference type="ARBA" id="ARBA00022475"/>
    </source>
</evidence>
<evidence type="ECO:0000256" key="6">
    <source>
        <dbReference type="ARBA" id="ARBA00023136"/>
    </source>
</evidence>
<keyword evidence="6 10" id="KW-0472">Membrane</keyword>
<comment type="subcellular location">
    <subcellularLocation>
        <location evidence="1">Cell membrane</location>
        <topology evidence="1">Multi-pass membrane protein</topology>
    </subcellularLocation>
</comment>
<feature type="transmembrane region" description="Helical" evidence="10">
    <location>
        <begin position="29"/>
        <end position="53"/>
    </location>
</feature>
<evidence type="ECO:0000256" key="4">
    <source>
        <dbReference type="ARBA" id="ARBA00022989"/>
    </source>
</evidence>
<gene>
    <name evidence="12" type="ORF">LSH36_453g02028</name>
</gene>
<evidence type="ECO:0000256" key="9">
    <source>
        <dbReference type="RuleBase" id="RU000688"/>
    </source>
</evidence>
<feature type="domain" description="G-protein coupled receptors family 1 profile" evidence="11">
    <location>
        <begin position="1"/>
        <end position="219"/>
    </location>
</feature>
<evidence type="ECO:0000256" key="7">
    <source>
        <dbReference type="ARBA" id="ARBA00023170"/>
    </source>
</evidence>
<dbReference type="Pfam" id="PF00001">
    <property type="entry name" value="7tm_1"/>
    <property type="match status" value="1"/>
</dbReference>
<keyword evidence="7 9" id="KW-0675">Receptor</keyword>
<evidence type="ECO:0000259" key="11">
    <source>
        <dbReference type="PROSITE" id="PS50262"/>
    </source>
</evidence>
<evidence type="ECO:0000256" key="3">
    <source>
        <dbReference type="ARBA" id="ARBA00022692"/>
    </source>
</evidence>
<feature type="transmembrane region" description="Helical" evidence="10">
    <location>
        <begin position="196"/>
        <end position="218"/>
    </location>
</feature>
<evidence type="ECO:0000256" key="5">
    <source>
        <dbReference type="ARBA" id="ARBA00023040"/>
    </source>
</evidence>
<keyword evidence="13" id="KW-1185">Reference proteome</keyword>
<evidence type="ECO:0000256" key="1">
    <source>
        <dbReference type="ARBA" id="ARBA00004651"/>
    </source>
</evidence>
<dbReference type="GO" id="GO:0004930">
    <property type="term" value="F:G protein-coupled receptor activity"/>
    <property type="evidence" value="ECO:0007669"/>
    <property type="project" value="UniProtKB-KW"/>
</dbReference>
<feature type="transmembrane region" description="Helical" evidence="10">
    <location>
        <begin position="65"/>
        <end position="85"/>
    </location>
</feature>
<protein>
    <recommendedName>
        <fullName evidence="11">G-protein coupled receptors family 1 profile domain-containing protein</fullName>
    </recommendedName>
</protein>
<keyword evidence="4 10" id="KW-1133">Transmembrane helix</keyword>
<dbReference type="PANTHER" id="PTHR24228">
    <property type="entry name" value="B2 BRADYKININ RECEPTOR/ANGIOTENSIN II RECEPTOR"/>
    <property type="match status" value="1"/>
</dbReference>
<reference evidence="12" key="1">
    <citation type="journal article" date="2023" name="Mol. Biol. Evol.">
        <title>Third-Generation Sequencing Reveals the Adaptive Role of the Epigenome in Three Deep-Sea Polychaetes.</title>
        <authorList>
            <person name="Perez M."/>
            <person name="Aroh O."/>
            <person name="Sun Y."/>
            <person name="Lan Y."/>
            <person name="Juniper S.K."/>
            <person name="Young C.R."/>
            <person name="Angers B."/>
            <person name="Qian P.Y."/>
        </authorList>
    </citation>
    <scope>NUCLEOTIDE SEQUENCE</scope>
    <source>
        <strain evidence="12">P08H-3</strain>
    </source>
</reference>
<keyword evidence="2" id="KW-1003">Cell membrane</keyword>
<organism evidence="12 13">
    <name type="scientific">Paralvinella palmiformis</name>
    <dbReference type="NCBI Taxonomy" id="53620"/>
    <lineage>
        <taxon>Eukaryota</taxon>
        <taxon>Metazoa</taxon>
        <taxon>Spiralia</taxon>
        <taxon>Lophotrochozoa</taxon>
        <taxon>Annelida</taxon>
        <taxon>Polychaeta</taxon>
        <taxon>Sedentaria</taxon>
        <taxon>Canalipalpata</taxon>
        <taxon>Terebellida</taxon>
        <taxon>Terebelliformia</taxon>
        <taxon>Alvinellidae</taxon>
        <taxon>Paralvinella</taxon>
    </lineage>
</organism>
<evidence type="ECO:0000256" key="10">
    <source>
        <dbReference type="SAM" id="Phobius"/>
    </source>
</evidence>
<dbReference type="AlphaFoldDB" id="A0AAD9JBJ2"/>
<name>A0AAD9JBJ2_9ANNE</name>
<keyword evidence="3 9" id="KW-0812">Transmembrane</keyword>
<dbReference type="GO" id="GO:0005886">
    <property type="term" value="C:plasma membrane"/>
    <property type="evidence" value="ECO:0007669"/>
    <property type="project" value="UniProtKB-SubCell"/>
</dbReference>
<dbReference type="Proteomes" id="UP001208570">
    <property type="component" value="Unassembled WGS sequence"/>
</dbReference>
<dbReference type="PANTHER" id="PTHR24228:SF75">
    <property type="entry name" value="G-PROTEIN COUPLED RECEPTORS FAMILY 1 PROFILE DOMAIN-CONTAINING PROTEIN"/>
    <property type="match status" value="1"/>
</dbReference>
<evidence type="ECO:0000313" key="12">
    <source>
        <dbReference type="EMBL" id="KAK2149430.1"/>
    </source>
</evidence>
<dbReference type="Gene3D" id="1.20.1070.10">
    <property type="entry name" value="Rhodopsin 7-helix transmembrane proteins"/>
    <property type="match status" value="1"/>
</dbReference>
<dbReference type="CDD" id="cd00637">
    <property type="entry name" value="7tm_classA_rhodopsin-like"/>
    <property type="match status" value="1"/>
</dbReference>
<dbReference type="EMBL" id="JAODUP010000453">
    <property type="protein sequence ID" value="KAK2149430.1"/>
    <property type="molecule type" value="Genomic_DNA"/>
</dbReference>
<dbReference type="PRINTS" id="PR00237">
    <property type="entry name" value="GPCRRHODOPSN"/>
</dbReference>
<comment type="similarity">
    <text evidence="9">Belongs to the G-protein coupled receptor 1 family.</text>
</comment>
<dbReference type="InterPro" id="IPR000276">
    <property type="entry name" value="GPCR_Rhodpsn"/>
</dbReference>
<feature type="transmembrane region" description="Helical" evidence="10">
    <location>
        <begin position="169"/>
        <end position="190"/>
    </location>
</feature>
<proteinExistence type="inferred from homology"/>
<comment type="caution">
    <text evidence="12">The sequence shown here is derived from an EMBL/GenBank/DDBJ whole genome shotgun (WGS) entry which is preliminary data.</text>
</comment>
<dbReference type="PROSITE" id="PS00237">
    <property type="entry name" value="G_PROTEIN_RECEP_F1_1"/>
    <property type="match status" value="1"/>
</dbReference>
<accession>A0AAD9JBJ2</accession>
<keyword evidence="5 9" id="KW-0297">G-protein coupled receptor</keyword>
<evidence type="ECO:0000313" key="13">
    <source>
        <dbReference type="Proteomes" id="UP001208570"/>
    </source>
</evidence>
<dbReference type="PROSITE" id="PS50262">
    <property type="entry name" value="G_PROTEIN_RECEP_F1_2"/>
    <property type="match status" value="1"/>
</dbReference>